<keyword evidence="7" id="KW-0809">Transit peptide</keyword>
<dbReference type="PANTHER" id="PTHR15415">
    <property type="entry name" value="MITOFILIN"/>
    <property type="match status" value="1"/>
</dbReference>
<dbReference type="Pfam" id="PF00106">
    <property type="entry name" value="adh_short"/>
    <property type="match status" value="1"/>
</dbReference>
<feature type="region of interest" description="Disordered" evidence="15">
    <location>
        <begin position="89"/>
        <end position="138"/>
    </location>
</feature>
<evidence type="ECO:0000256" key="11">
    <source>
        <dbReference type="ARBA" id="ARBA00023136"/>
    </source>
</evidence>
<comment type="subunit">
    <text evidence="3 13">Component of the mitochondrial contact site and cristae organizing system (MICOS) complex.</text>
</comment>
<sequence length="999" mass="107921">MLRACIRSRALARASASRGSAQWQPAQCQWPQVGANQRRLFADAKRPDETLVPGSESLKTPTGTPAIPGAIPSDPLVTPPSDPVVEASNVPKLPPTPQAVGSASSMPDTSRAPTPLPTMGTGTATVAPPAGTSPKKKTHRLRRLLVNLIILSVLGFGAGTYYSLVNDSFHDYFTEFVPWGEDAVAFFEERQFKKRFPKDNAVGRLHQQVRGEGKVKIPGRGAGAAVRTAEDPNKTDLGAKGNHMSAIDEPKPAPVGEKAPPTHQPESKSASHNLLPAPEKKEPAAKPAEKASATSVPPQPNTTEAPKPIAALKPIDHLNIENASEPVIQDVVKIMNDIITVINADGAASKYETTIEAAKGNLSKVVADINNLKASEQKSAQDKIRSLHTEFDQMAKELIRRQQEDIQNQEIRWKDEYENEQTKLREAYEQKVKSELESAQKVYEQKLKNELLEHQIALNKSFSSTVQERVESERSGRLGKLGELSSGVSELEKLTAEWNSVIEANLKTQHLLVAVEAVKSTLENADRPRPFIEELAALKEVAADDPVVNAAIASINPAAYQRGIPTSGQLVDRFRRVAFEVRKASLLPENAGVVSHVASLALSKVMFKKSGLPLGEDVESVLTRTEVLLEEGNLDLAAREMNSLTGWAKTLSRDWLGEVRKVLEVQQALDVIATEARLQSLLRTSQLSNAIIMFGFGAATFSAQNIPDLSGKVILVTGGNAGLGAASVLELAKHNPAQIFLAARSKDRANTAITEIKEKVPNAVIQFLELDLADFASIKKAADEVTKSTDRLDILMNNAGIMATPPGLTKNGYELQFGTNHMGHALLTKLLLPVLQKTAKEHGEARIVNLSSVAHTWPVKGGLSLDECKTDMQSTPTFARYAQSKLANILFTKGLAKHHPDIKSVAVHPGIVQTELIRGPVANWPWLATPLRILAGLLSATAADGALTQLFAATAEEVGTGAYYVPTAKESPGSAYARDEGLIDALWDYTQKELEAAGY</sequence>
<evidence type="ECO:0000256" key="6">
    <source>
        <dbReference type="ARBA" id="ARBA00022792"/>
    </source>
</evidence>
<evidence type="ECO:0000313" key="16">
    <source>
        <dbReference type="EMBL" id="KAE9963431.1"/>
    </source>
</evidence>
<dbReference type="InterPro" id="IPR002347">
    <property type="entry name" value="SDR_fam"/>
</dbReference>
<feature type="region of interest" description="Disordered" evidence="15">
    <location>
        <begin position="211"/>
        <end position="306"/>
    </location>
</feature>
<keyword evidence="5 13" id="KW-0812">Transmembrane</keyword>
<dbReference type="PANTHER" id="PTHR15415:SF7">
    <property type="entry name" value="MICOS COMPLEX SUBUNIT MIC60"/>
    <property type="match status" value="1"/>
</dbReference>
<comment type="subcellular location">
    <subcellularLocation>
        <location evidence="1 13">Mitochondrion inner membrane</location>
        <topology evidence="1 13">Single-pass membrane protein</topology>
    </subcellularLocation>
</comment>
<keyword evidence="11 13" id="KW-0472">Membrane</keyword>
<comment type="similarity">
    <text evidence="2 13">Belongs to the MICOS complex subunit Mic60 family.</text>
</comment>
<dbReference type="Gene3D" id="3.40.50.720">
    <property type="entry name" value="NAD(P)-binding Rossmann-like Domain"/>
    <property type="match status" value="1"/>
</dbReference>
<evidence type="ECO:0000256" key="12">
    <source>
        <dbReference type="ARBA" id="ARBA00025571"/>
    </source>
</evidence>
<dbReference type="EMBL" id="WNWQ01000842">
    <property type="protein sequence ID" value="KAE9963431.1"/>
    <property type="molecule type" value="Genomic_DNA"/>
</dbReference>
<feature type="coiled-coil region" evidence="14">
    <location>
        <begin position="414"/>
        <end position="453"/>
    </location>
</feature>
<keyword evidence="6 13" id="KW-0999">Mitochondrion inner membrane</keyword>
<evidence type="ECO:0000256" key="3">
    <source>
        <dbReference type="ARBA" id="ARBA00011875"/>
    </source>
</evidence>
<evidence type="ECO:0000256" key="13">
    <source>
        <dbReference type="RuleBase" id="RU363000"/>
    </source>
</evidence>
<dbReference type="InterPro" id="IPR019133">
    <property type="entry name" value="MIC60"/>
</dbReference>
<evidence type="ECO:0000256" key="7">
    <source>
        <dbReference type="ARBA" id="ARBA00022946"/>
    </source>
</evidence>
<dbReference type="SUPFAM" id="SSF51735">
    <property type="entry name" value="NAD(P)-binding Rossmann-fold domains"/>
    <property type="match status" value="1"/>
</dbReference>
<dbReference type="PRINTS" id="PR00081">
    <property type="entry name" value="GDHRDH"/>
</dbReference>
<evidence type="ECO:0000256" key="14">
    <source>
        <dbReference type="SAM" id="Coils"/>
    </source>
</evidence>
<dbReference type="GO" id="GO:0061617">
    <property type="term" value="C:MICOS complex"/>
    <property type="evidence" value="ECO:0007669"/>
    <property type="project" value="TreeGrafter"/>
</dbReference>
<keyword evidence="8 13" id="KW-1133">Transmembrane helix</keyword>
<proteinExistence type="inferred from homology"/>
<reference evidence="16 17" key="1">
    <citation type="submission" date="2019-11" db="EMBL/GenBank/DDBJ databases">
        <title>Venturia inaequalis Genome Resource.</title>
        <authorList>
            <person name="Lichtner F.J."/>
        </authorList>
    </citation>
    <scope>NUCLEOTIDE SEQUENCE [LARGE SCALE GENOMIC DNA]</scope>
    <source>
        <strain evidence="16">Bline_iso_100314</strain>
    </source>
</reference>
<evidence type="ECO:0000256" key="8">
    <source>
        <dbReference type="ARBA" id="ARBA00022989"/>
    </source>
</evidence>
<feature type="region of interest" description="Disordered" evidence="15">
    <location>
        <begin position="46"/>
        <end position="71"/>
    </location>
</feature>
<comment type="function">
    <text evidence="12">Component of the MICOS complex, a large protein complex of the mitochondrial inner membrane that plays crucial roles in the maintenance of crista junctions, inner membrane architecture, and formation of contact sites to the outer membrane. Plays a role in keeping cristae membranes connected to the inner boundary membrane. Also promotes protein import via the mitochondrial intermembrane space assembly (MIA) pathway.</text>
</comment>
<dbReference type="Proteomes" id="UP000433883">
    <property type="component" value="Unassembled WGS sequence"/>
</dbReference>
<evidence type="ECO:0000256" key="1">
    <source>
        <dbReference type="ARBA" id="ARBA00004434"/>
    </source>
</evidence>
<evidence type="ECO:0000256" key="10">
    <source>
        <dbReference type="ARBA" id="ARBA00023128"/>
    </source>
</evidence>
<feature type="compositionally biased region" description="Polar residues" evidence="15">
    <location>
        <begin position="99"/>
        <end position="112"/>
    </location>
</feature>
<evidence type="ECO:0000256" key="2">
    <source>
        <dbReference type="ARBA" id="ARBA00010877"/>
    </source>
</evidence>
<name>A0A8H3YMW8_VENIN</name>
<dbReference type="PRINTS" id="PR00080">
    <property type="entry name" value="SDRFAMILY"/>
</dbReference>
<keyword evidence="10 13" id="KW-0496">Mitochondrion</keyword>
<organism evidence="16 17">
    <name type="scientific">Venturia inaequalis</name>
    <name type="common">Apple scab fungus</name>
    <dbReference type="NCBI Taxonomy" id="5025"/>
    <lineage>
        <taxon>Eukaryota</taxon>
        <taxon>Fungi</taxon>
        <taxon>Dikarya</taxon>
        <taxon>Ascomycota</taxon>
        <taxon>Pezizomycotina</taxon>
        <taxon>Dothideomycetes</taxon>
        <taxon>Pleosporomycetidae</taxon>
        <taxon>Venturiales</taxon>
        <taxon>Venturiaceae</taxon>
        <taxon>Venturia</taxon>
    </lineage>
</organism>
<dbReference type="AlphaFoldDB" id="A0A8H3YMW8"/>
<dbReference type="InterPro" id="IPR036291">
    <property type="entry name" value="NAD(P)-bd_dom_sf"/>
</dbReference>
<evidence type="ECO:0000313" key="17">
    <source>
        <dbReference type="Proteomes" id="UP000433883"/>
    </source>
</evidence>
<feature type="transmembrane region" description="Helical" evidence="13">
    <location>
        <begin position="144"/>
        <end position="164"/>
    </location>
</feature>
<accession>A0A8H3YMW8</accession>
<feature type="compositionally biased region" description="Polar residues" evidence="15">
    <location>
        <begin position="292"/>
        <end position="304"/>
    </location>
</feature>
<evidence type="ECO:0000256" key="15">
    <source>
        <dbReference type="SAM" id="MobiDB-lite"/>
    </source>
</evidence>
<feature type="compositionally biased region" description="Basic and acidic residues" evidence="15">
    <location>
        <begin position="278"/>
        <end position="289"/>
    </location>
</feature>
<keyword evidence="9 14" id="KW-0175">Coiled coil</keyword>
<protein>
    <recommendedName>
        <fullName evidence="4 13">MICOS complex subunit MIC60</fullName>
    </recommendedName>
    <alternativeName>
        <fullName evidence="13">Mitofilin</fullName>
    </alternativeName>
</protein>
<evidence type="ECO:0000256" key="4">
    <source>
        <dbReference type="ARBA" id="ARBA00018116"/>
    </source>
</evidence>
<comment type="caution">
    <text evidence="16">The sequence shown here is derived from an EMBL/GenBank/DDBJ whole genome shotgun (WGS) entry which is preliminary data.</text>
</comment>
<feature type="compositionally biased region" description="Low complexity" evidence="15">
    <location>
        <begin position="117"/>
        <end position="132"/>
    </location>
</feature>
<gene>
    <name evidence="16" type="ORF">BLS_009308</name>
</gene>
<dbReference type="GO" id="GO:0042407">
    <property type="term" value="P:cristae formation"/>
    <property type="evidence" value="ECO:0007669"/>
    <property type="project" value="TreeGrafter"/>
</dbReference>
<evidence type="ECO:0000256" key="5">
    <source>
        <dbReference type="ARBA" id="ARBA00022692"/>
    </source>
</evidence>
<dbReference type="Pfam" id="PF09731">
    <property type="entry name" value="Mitofilin"/>
    <property type="match status" value="1"/>
</dbReference>
<evidence type="ECO:0000256" key="9">
    <source>
        <dbReference type="ARBA" id="ARBA00023054"/>
    </source>
</evidence>